<sequence length="50" mass="5526">MTTISESNEPKLDGTLDPGREALRKAALEYHEFPTRGKISVTPTKPLSNQ</sequence>
<organism evidence="2 3">
    <name type="scientific">Cupriavidus basilensis</name>
    <dbReference type="NCBI Taxonomy" id="68895"/>
    <lineage>
        <taxon>Bacteria</taxon>
        <taxon>Pseudomonadati</taxon>
        <taxon>Pseudomonadota</taxon>
        <taxon>Betaproteobacteria</taxon>
        <taxon>Burkholderiales</taxon>
        <taxon>Burkholderiaceae</taxon>
        <taxon>Cupriavidus</taxon>
    </lineage>
</organism>
<name>A0ABT6AHS9_9BURK</name>
<accession>A0ABT6AHS9</accession>
<evidence type="ECO:0000313" key="2">
    <source>
        <dbReference type="EMBL" id="MDF3832143.1"/>
    </source>
</evidence>
<dbReference type="Proteomes" id="UP001216674">
    <property type="component" value="Unassembled WGS sequence"/>
</dbReference>
<dbReference type="Pfam" id="PF12434">
    <property type="entry name" value="Malate_DH"/>
    <property type="match status" value="1"/>
</dbReference>
<dbReference type="EMBL" id="JARJLM010000071">
    <property type="protein sequence ID" value="MDF3832143.1"/>
    <property type="molecule type" value="Genomic_DNA"/>
</dbReference>
<dbReference type="RefSeq" id="WP_276263834.1">
    <property type="nucleotide sequence ID" value="NZ_JARJLM010000071.1"/>
</dbReference>
<protein>
    <recommendedName>
        <fullName evidence="1">Malate dehydrogenase enzyme N-terminal domain-containing protein</fullName>
    </recommendedName>
</protein>
<reference evidence="2 3" key="1">
    <citation type="submission" date="2023-03" db="EMBL/GenBank/DDBJ databases">
        <title>Draft assemblies of triclosan tolerant bacteria isolated from returned activated sludge.</title>
        <authorList>
            <person name="Van Hamelsveld S."/>
        </authorList>
    </citation>
    <scope>NUCLEOTIDE SEQUENCE [LARGE SCALE GENOMIC DNA]</scope>
    <source>
        <strain evidence="2 3">GW210010_S58</strain>
    </source>
</reference>
<feature type="domain" description="Malate dehydrogenase enzyme N-terminal" evidence="1">
    <location>
        <begin position="19"/>
        <end position="34"/>
    </location>
</feature>
<gene>
    <name evidence="2" type="ORF">P3W85_04130</name>
</gene>
<dbReference type="InterPro" id="IPR032683">
    <property type="entry name" value="Malate_DH"/>
</dbReference>
<feature type="non-terminal residue" evidence="2">
    <location>
        <position position="50"/>
    </location>
</feature>
<comment type="caution">
    <text evidence="2">The sequence shown here is derived from an EMBL/GenBank/DDBJ whole genome shotgun (WGS) entry which is preliminary data.</text>
</comment>
<keyword evidence="3" id="KW-1185">Reference proteome</keyword>
<evidence type="ECO:0000259" key="1">
    <source>
        <dbReference type="Pfam" id="PF12434"/>
    </source>
</evidence>
<proteinExistence type="predicted"/>
<evidence type="ECO:0000313" key="3">
    <source>
        <dbReference type="Proteomes" id="UP001216674"/>
    </source>
</evidence>